<protein>
    <submittedName>
        <fullName evidence="2">Uncharacterized protein</fullName>
    </submittedName>
</protein>
<sequence length="139" mass="15969">MKDIQDGKPPRGVVQLLNNIREQNIALKDHYRSKISHDIVAVLKELHQKGINPIVWIPLNFASFYRQAHPFMAMKLQREFNAKKSGLEKSYQAMYASCQARAAGMAYQLAKAVLEDKKDPEPTYTNIQVWKKEVDNTNP</sequence>
<organism evidence="1 2">
    <name type="scientific">Romanomermis culicivorax</name>
    <name type="common">Nematode worm</name>
    <dbReference type="NCBI Taxonomy" id="13658"/>
    <lineage>
        <taxon>Eukaryota</taxon>
        <taxon>Metazoa</taxon>
        <taxon>Ecdysozoa</taxon>
        <taxon>Nematoda</taxon>
        <taxon>Enoplea</taxon>
        <taxon>Dorylaimia</taxon>
        <taxon>Mermithida</taxon>
        <taxon>Mermithoidea</taxon>
        <taxon>Mermithidae</taxon>
        <taxon>Romanomermis</taxon>
    </lineage>
</organism>
<keyword evidence="1" id="KW-1185">Reference proteome</keyword>
<reference evidence="2" key="1">
    <citation type="submission" date="2022-11" db="UniProtKB">
        <authorList>
            <consortium name="WormBaseParasite"/>
        </authorList>
    </citation>
    <scope>IDENTIFICATION</scope>
</reference>
<evidence type="ECO:0000313" key="2">
    <source>
        <dbReference type="WBParaSite" id="nRc.2.0.1.t04338-RA"/>
    </source>
</evidence>
<name>A0A915HQX5_ROMCU</name>
<dbReference type="AlphaFoldDB" id="A0A915HQX5"/>
<proteinExistence type="predicted"/>
<evidence type="ECO:0000313" key="1">
    <source>
        <dbReference type="Proteomes" id="UP000887565"/>
    </source>
</evidence>
<accession>A0A915HQX5</accession>
<dbReference type="Proteomes" id="UP000887565">
    <property type="component" value="Unplaced"/>
</dbReference>
<dbReference type="WBParaSite" id="nRc.2.0.1.t04338-RA">
    <property type="protein sequence ID" value="nRc.2.0.1.t04338-RA"/>
    <property type="gene ID" value="nRc.2.0.1.g04338"/>
</dbReference>